<reference evidence="3" key="1">
    <citation type="journal article" date="2019" name="Curr. Biol.">
        <title>Genome Sequence of Striga asiatica Provides Insight into the Evolution of Plant Parasitism.</title>
        <authorList>
            <person name="Yoshida S."/>
            <person name="Kim S."/>
            <person name="Wafula E.K."/>
            <person name="Tanskanen J."/>
            <person name="Kim Y.M."/>
            <person name="Honaas L."/>
            <person name="Yang Z."/>
            <person name="Spallek T."/>
            <person name="Conn C.E."/>
            <person name="Ichihashi Y."/>
            <person name="Cheong K."/>
            <person name="Cui S."/>
            <person name="Der J.P."/>
            <person name="Gundlach H."/>
            <person name="Jiao Y."/>
            <person name="Hori C."/>
            <person name="Ishida J.K."/>
            <person name="Kasahara H."/>
            <person name="Kiba T."/>
            <person name="Kim M.S."/>
            <person name="Koo N."/>
            <person name="Laohavisit A."/>
            <person name="Lee Y.H."/>
            <person name="Lumba S."/>
            <person name="McCourt P."/>
            <person name="Mortimer J.C."/>
            <person name="Mutuku J.M."/>
            <person name="Nomura T."/>
            <person name="Sasaki-Sekimoto Y."/>
            <person name="Seto Y."/>
            <person name="Wang Y."/>
            <person name="Wakatake T."/>
            <person name="Sakakibara H."/>
            <person name="Demura T."/>
            <person name="Yamaguchi S."/>
            <person name="Yoneyama K."/>
            <person name="Manabe R.I."/>
            <person name="Nelson D.C."/>
            <person name="Schulman A.H."/>
            <person name="Timko M.P."/>
            <person name="dePamphilis C.W."/>
            <person name="Choi D."/>
            <person name="Shirasu K."/>
        </authorList>
    </citation>
    <scope>NUCLEOTIDE SEQUENCE [LARGE SCALE GENOMIC DNA]</scope>
    <source>
        <strain evidence="3">cv. UVA1</strain>
    </source>
</reference>
<accession>A0A5A7QNB8</accession>
<dbReference type="Proteomes" id="UP000325081">
    <property type="component" value="Unassembled WGS sequence"/>
</dbReference>
<evidence type="ECO:0000313" key="2">
    <source>
        <dbReference type="EMBL" id="GER46418.1"/>
    </source>
</evidence>
<protein>
    <submittedName>
        <fullName evidence="2">Prolinerich transmembrane protein 2</fullName>
    </submittedName>
</protein>
<evidence type="ECO:0000256" key="1">
    <source>
        <dbReference type="SAM" id="MobiDB-lite"/>
    </source>
</evidence>
<feature type="region of interest" description="Disordered" evidence="1">
    <location>
        <begin position="53"/>
        <end position="74"/>
    </location>
</feature>
<proteinExistence type="predicted"/>
<organism evidence="2 3">
    <name type="scientific">Striga asiatica</name>
    <name type="common">Asiatic witchweed</name>
    <name type="synonym">Buchnera asiatica</name>
    <dbReference type="NCBI Taxonomy" id="4170"/>
    <lineage>
        <taxon>Eukaryota</taxon>
        <taxon>Viridiplantae</taxon>
        <taxon>Streptophyta</taxon>
        <taxon>Embryophyta</taxon>
        <taxon>Tracheophyta</taxon>
        <taxon>Spermatophyta</taxon>
        <taxon>Magnoliopsida</taxon>
        <taxon>eudicotyledons</taxon>
        <taxon>Gunneridae</taxon>
        <taxon>Pentapetalae</taxon>
        <taxon>asterids</taxon>
        <taxon>lamiids</taxon>
        <taxon>Lamiales</taxon>
        <taxon>Orobanchaceae</taxon>
        <taxon>Buchnereae</taxon>
        <taxon>Striga</taxon>
    </lineage>
</organism>
<feature type="region of interest" description="Disordered" evidence="1">
    <location>
        <begin position="1"/>
        <end position="30"/>
    </location>
</feature>
<keyword evidence="2" id="KW-0472">Membrane</keyword>
<dbReference type="EMBL" id="BKCP01007515">
    <property type="protein sequence ID" value="GER46418.1"/>
    <property type="molecule type" value="Genomic_DNA"/>
</dbReference>
<keyword evidence="3" id="KW-1185">Reference proteome</keyword>
<dbReference type="AlphaFoldDB" id="A0A5A7QNB8"/>
<name>A0A5A7QNB8_STRAF</name>
<sequence length="169" mass="18726">MVAGGVEEGGEGNEGGEGEEGEKPEAGGGTALLLDVRVQEDELGAVSHEITPMKRNPKDQISQTTGKKSNHHVGETRETIIARVYRCYRPCQPGIDEIIEFELLSSLHNDKLTTTVIFSWLDFLFSNETKLERERERNLEISSTAFTTSEELVSSTWPPNMISSRIVCT</sequence>
<keyword evidence="2" id="KW-0812">Transmembrane</keyword>
<feature type="compositionally biased region" description="Acidic residues" evidence="1">
    <location>
        <begin position="8"/>
        <end position="22"/>
    </location>
</feature>
<evidence type="ECO:0000313" key="3">
    <source>
        <dbReference type="Proteomes" id="UP000325081"/>
    </source>
</evidence>
<comment type="caution">
    <text evidence="2">The sequence shown here is derived from an EMBL/GenBank/DDBJ whole genome shotgun (WGS) entry which is preliminary data.</text>
</comment>
<gene>
    <name evidence="2" type="ORF">STAS_23458</name>
</gene>